<evidence type="ECO:0000313" key="2">
    <source>
        <dbReference type="Proteomes" id="UP001316384"/>
    </source>
</evidence>
<dbReference type="RefSeq" id="WP_227576865.1">
    <property type="nucleotide sequence ID" value="NZ_CP101987.1"/>
</dbReference>
<reference evidence="1 2" key="1">
    <citation type="submission" date="2022-07" db="EMBL/GenBank/DDBJ databases">
        <title>Novel species in genus cellulomonas.</title>
        <authorList>
            <person name="Ye L."/>
        </authorList>
    </citation>
    <scope>NUCLEOTIDE SEQUENCE [LARGE SCALE GENOMIC DNA]</scope>
    <source>
        <strain evidence="2">zg-B89</strain>
    </source>
</reference>
<gene>
    <name evidence="1" type="ORF">NP048_18920</name>
</gene>
<sequence length="93" mass="10465">MKTNFDEPLITGDDITAIIAECMAFQGAEGRVDYDTEVLIDSVSFIWLQHVLGFRFRYDLQPPDSDVIQTWDSARSVHRYLAGLSPDRVVAAS</sequence>
<accession>A0ABY5KRW6</accession>
<proteinExistence type="predicted"/>
<dbReference type="Proteomes" id="UP001316384">
    <property type="component" value="Chromosome"/>
</dbReference>
<keyword evidence="2" id="KW-1185">Reference proteome</keyword>
<dbReference type="EMBL" id="CP101987">
    <property type="protein sequence ID" value="UUI71830.1"/>
    <property type="molecule type" value="Genomic_DNA"/>
</dbReference>
<evidence type="ECO:0008006" key="3">
    <source>
        <dbReference type="Google" id="ProtNLM"/>
    </source>
</evidence>
<evidence type="ECO:0000313" key="1">
    <source>
        <dbReference type="EMBL" id="UUI71830.1"/>
    </source>
</evidence>
<organism evidence="1 2">
    <name type="scientific">Cellulomonas xiejunii</name>
    <dbReference type="NCBI Taxonomy" id="2968083"/>
    <lineage>
        <taxon>Bacteria</taxon>
        <taxon>Bacillati</taxon>
        <taxon>Actinomycetota</taxon>
        <taxon>Actinomycetes</taxon>
        <taxon>Micrococcales</taxon>
        <taxon>Cellulomonadaceae</taxon>
        <taxon>Cellulomonas</taxon>
    </lineage>
</organism>
<name>A0ABY5KRW6_9CELL</name>
<protein>
    <recommendedName>
        <fullName evidence="3">Acyl carrier protein</fullName>
    </recommendedName>
</protein>